<dbReference type="InterPro" id="IPR013783">
    <property type="entry name" value="Ig-like_fold"/>
</dbReference>
<dbReference type="PANTHER" id="PTHR31341">
    <property type="entry name" value="IPT/TIG DOMAIN-CONTAINING PROTEIN-RELATED-RELATED"/>
    <property type="match status" value="1"/>
</dbReference>
<reference evidence="6 7" key="1">
    <citation type="submission" date="2015-12" db="EMBL/GenBank/DDBJ databases">
        <title>Dictyostelia acquired genes for synthesis and detection of signals that induce cell-type specialization by lateral gene transfer from prokaryotes.</title>
        <authorList>
            <person name="Gloeckner G."/>
            <person name="Schaap P."/>
        </authorList>
    </citation>
    <scope>NUCLEOTIDE SEQUENCE [LARGE SCALE GENOMIC DNA]</scope>
    <source>
        <strain evidence="6 7">TK</strain>
    </source>
</reference>
<dbReference type="InterPro" id="IPR002909">
    <property type="entry name" value="IPT_dom"/>
</dbReference>
<evidence type="ECO:0000313" key="6">
    <source>
        <dbReference type="EMBL" id="KYQ92519.1"/>
    </source>
</evidence>
<evidence type="ECO:0000313" key="7">
    <source>
        <dbReference type="Proteomes" id="UP000076078"/>
    </source>
</evidence>
<evidence type="ECO:0000256" key="4">
    <source>
        <dbReference type="SAM" id="SignalP"/>
    </source>
</evidence>
<evidence type="ECO:0000259" key="5">
    <source>
        <dbReference type="PROSITE" id="PS50026"/>
    </source>
</evidence>
<comment type="caution">
    <text evidence="3">Lacks conserved residue(s) required for the propagation of feature annotation.</text>
</comment>
<feature type="domain" description="EGF-like" evidence="5">
    <location>
        <begin position="907"/>
        <end position="945"/>
    </location>
</feature>
<dbReference type="InterPro" id="IPR014756">
    <property type="entry name" value="Ig_E-set"/>
</dbReference>
<dbReference type="InterPro" id="IPR000742">
    <property type="entry name" value="EGF"/>
</dbReference>
<keyword evidence="3" id="KW-0245">EGF-like domain</keyword>
<dbReference type="EMBL" id="LODT01000029">
    <property type="protein sequence ID" value="KYQ92519.1"/>
    <property type="molecule type" value="Genomic_DNA"/>
</dbReference>
<dbReference type="SUPFAM" id="SSF81296">
    <property type="entry name" value="E set domains"/>
    <property type="match status" value="2"/>
</dbReference>
<accession>A0A151ZF30</accession>
<dbReference type="STRING" id="361077.A0A151ZF30"/>
<feature type="chain" id="PRO_5007593228" evidence="4">
    <location>
        <begin position="22"/>
        <end position="982"/>
    </location>
</feature>
<keyword evidence="3" id="KW-1015">Disulfide bond</keyword>
<evidence type="ECO:0000256" key="2">
    <source>
        <dbReference type="ARBA" id="ARBA00023180"/>
    </source>
</evidence>
<dbReference type="PROSITE" id="PS50026">
    <property type="entry name" value="EGF_3"/>
    <property type="match status" value="1"/>
</dbReference>
<dbReference type="Gene3D" id="2.60.40.10">
    <property type="entry name" value="Immunoglobulins"/>
    <property type="match status" value="2"/>
</dbReference>
<dbReference type="Proteomes" id="UP000076078">
    <property type="component" value="Unassembled WGS sequence"/>
</dbReference>
<dbReference type="InParanoid" id="A0A151ZF30"/>
<keyword evidence="2" id="KW-0325">Glycoprotein</keyword>
<keyword evidence="7" id="KW-1185">Reference proteome</keyword>
<dbReference type="AlphaFoldDB" id="A0A151ZF30"/>
<gene>
    <name evidence="6" type="ORF">DLAC_06508</name>
</gene>
<dbReference type="PROSITE" id="PS01186">
    <property type="entry name" value="EGF_2"/>
    <property type="match status" value="1"/>
</dbReference>
<dbReference type="OrthoDB" id="20978at2759"/>
<name>A0A151ZF30_TIELA</name>
<dbReference type="Gene3D" id="2.60.120.260">
    <property type="entry name" value="Galactose-binding domain-like"/>
    <property type="match status" value="1"/>
</dbReference>
<dbReference type="PANTHER" id="PTHR31341:SF15">
    <property type="entry name" value="EGF-LIKE DOMAIN-CONTAINING PROTEIN"/>
    <property type="match status" value="1"/>
</dbReference>
<keyword evidence="1 4" id="KW-0732">Signal</keyword>
<evidence type="ECO:0000256" key="1">
    <source>
        <dbReference type="ARBA" id="ARBA00022729"/>
    </source>
</evidence>
<dbReference type="CDD" id="cd00603">
    <property type="entry name" value="IPT_PCSR"/>
    <property type="match status" value="2"/>
</dbReference>
<feature type="disulfide bond" evidence="3">
    <location>
        <begin position="935"/>
        <end position="944"/>
    </location>
</feature>
<dbReference type="InterPro" id="IPR052014">
    <property type="entry name" value="Dictyostelium_Tiger"/>
</dbReference>
<evidence type="ECO:0000256" key="3">
    <source>
        <dbReference type="PROSITE-ProRule" id="PRU00076"/>
    </source>
</evidence>
<organism evidence="6 7">
    <name type="scientific">Tieghemostelium lacteum</name>
    <name type="common">Slime mold</name>
    <name type="synonym">Dictyostelium lacteum</name>
    <dbReference type="NCBI Taxonomy" id="361077"/>
    <lineage>
        <taxon>Eukaryota</taxon>
        <taxon>Amoebozoa</taxon>
        <taxon>Evosea</taxon>
        <taxon>Eumycetozoa</taxon>
        <taxon>Dictyostelia</taxon>
        <taxon>Dictyosteliales</taxon>
        <taxon>Raperosteliaceae</taxon>
        <taxon>Tieghemostelium</taxon>
    </lineage>
</organism>
<dbReference type="PROSITE" id="PS00022">
    <property type="entry name" value="EGF_1"/>
    <property type="match status" value="1"/>
</dbReference>
<sequence>MVSFRYILILLIIFSTQSINGQYTTKDFNGYLGGCLAYDSDYFYSNSFNGALNFMVKFNITDYFNNSVVTLNPVETPMTLPGQSHEFPQLMYTKSNAGSNYLFTFSRLTLLKILGTTPYSLGLINFLSPPTVSPFLAVLSNLYIISITANSGTDYTIVLYDFSTSTPSNVGLIPLPYGPPTSNLMINENTKTSYFAAASGIVTFVYSNTGLSNLDILTTAAGTTTNTAIMSNDYIYYCSSTATDVTLRAFKISSQNATQDLLNAPVTGGIPYYQNYIVTNSLPIAAYDSQLDIVLYLMPSNINGTISYSLWIINDVAGSQIFSKTVIENLPAPLSTKVITNDFIGMAQLTIFRQPTKPTKQYASYMAVGNKMVTIPYESFCPNNCNENGVCNNLTCSCFSSFYGTECENDKPTITSVNQIIYKSGDNITISGSYFYVPTVTIGTSACTVSSFTLTEIICTVGQDFEYSTNSYDLTVTVNSGDSSVIFSSVYSFLMPTITDYSQNGTVVYILGQNFYNTSYTVASTPAITASWESSNKLLLNVPKDFQSGAITLSCAICPTLPPLSLNFDLILESVEPTTIFYVPTPVTFSIWFYNAGENVTINQGPTKTFSVAPDQNKMFHMNSALDSVTVPTNRYFFATSNQVVSNQIQYNYKTPIIDSANQKNRTIAEVITTGMGIDSTNLLVYFNENLTLSATPILDAVEGIKSAWYVPIPLGSLSGIITFAIQNYTFDKNLALAPVIDNVEPMPLIDDGGIITISGVYIPNNFYLNGSWSNTLDLGCAGIRDYSNSKYKCEVPAGTGYFTVSVIMDSLNDTYEYQFQNPVITSIEPNITKLSTASNVTITGNQFADVDLVVSIGGRNCENITLVDITRIECQWVSPSSKPANTLLEVLVSVDSLIGKSNLVQLHLDCPKGSNNQQCSGQGQCQVTTGICECQSGFKGDSCGEEDKDSSESLSSSPTTSLPTLSLITLILFGIFLFNTL</sequence>
<proteinExistence type="predicted"/>
<dbReference type="Pfam" id="PF01833">
    <property type="entry name" value="TIG"/>
    <property type="match status" value="2"/>
</dbReference>
<feature type="signal peptide" evidence="4">
    <location>
        <begin position="1"/>
        <end position="21"/>
    </location>
</feature>
<protein>
    <submittedName>
        <fullName evidence="6">Contact site A protein</fullName>
    </submittedName>
</protein>
<comment type="caution">
    <text evidence="6">The sequence shown here is derived from an EMBL/GenBank/DDBJ whole genome shotgun (WGS) entry which is preliminary data.</text>
</comment>